<evidence type="ECO:0000313" key="2">
    <source>
        <dbReference type="EMBL" id="ODQ44391.1"/>
    </source>
</evidence>
<reference evidence="2 3" key="1">
    <citation type="journal article" date="2016" name="Proc. Natl. Acad. Sci. U.S.A.">
        <title>Comparative genomics of biotechnologically important yeasts.</title>
        <authorList>
            <person name="Riley R."/>
            <person name="Haridas S."/>
            <person name="Wolfe K.H."/>
            <person name="Lopes M.R."/>
            <person name="Hittinger C.T."/>
            <person name="Goeker M."/>
            <person name="Salamov A.A."/>
            <person name="Wisecaver J.H."/>
            <person name="Long T.M."/>
            <person name="Calvey C.H."/>
            <person name="Aerts A.L."/>
            <person name="Barry K.W."/>
            <person name="Choi C."/>
            <person name="Clum A."/>
            <person name="Coughlan A.Y."/>
            <person name="Deshpande S."/>
            <person name="Douglass A.P."/>
            <person name="Hanson S.J."/>
            <person name="Klenk H.-P."/>
            <person name="LaButti K.M."/>
            <person name="Lapidus A."/>
            <person name="Lindquist E.A."/>
            <person name="Lipzen A.M."/>
            <person name="Meier-Kolthoff J.P."/>
            <person name="Ohm R.A."/>
            <person name="Otillar R.P."/>
            <person name="Pangilinan J.L."/>
            <person name="Peng Y."/>
            <person name="Rokas A."/>
            <person name="Rosa C.A."/>
            <person name="Scheuner C."/>
            <person name="Sibirny A.A."/>
            <person name="Slot J.C."/>
            <person name="Stielow J.B."/>
            <person name="Sun H."/>
            <person name="Kurtzman C.P."/>
            <person name="Blackwell M."/>
            <person name="Grigoriev I.V."/>
            <person name="Jeffries T.W."/>
        </authorList>
    </citation>
    <scope>NUCLEOTIDE SEQUENCE [LARGE SCALE GENOMIC DNA]</scope>
    <source>
        <strain evidence="2 3">NRRL Y-2026</strain>
    </source>
</reference>
<evidence type="ECO:0000313" key="3">
    <source>
        <dbReference type="Proteomes" id="UP000094455"/>
    </source>
</evidence>
<feature type="region of interest" description="Disordered" evidence="1">
    <location>
        <begin position="175"/>
        <end position="212"/>
    </location>
</feature>
<gene>
    <name evidence="2" type="ORF">PICMEDRAFT_179251</name>
</gene>
<feature type="compositionally biased region" description="Acidic residues" evidence="1">
    <location>
        <begin position="189"/>
        <end position="198"/>
    </location>
</feature>
<proteinExistence type="predicted"/>
<protein>
    <submittedName>
        <fullName evidence="2">Uncharacterized protein</fullName>
    </submittedName>
</protein>
<dbReference type="GeneID" id="30178494"/>
<sequence>GLKGSRCGRHKHALLNSNIHCGVNNWSCQLEYRGMGRKGNQIPAVVVRADDFAVDVMQNSDEGREVSGDKLERVTWTRDNIAILREVLPLLEKTTEGIVVRYNFTHLSNILKIDRKHIYGKMIELYRGDDENMPEAEVREVLVKSAMDPRADSEPVSVDSLINVAAASKLLHSRRLLGQPSGDESSVGESDESDESSVEESLLQREILESDI</sequence>
<accession>A0A1E3NE30</accession>
<dbReference type="OrthoDB" id="10563459at2759"/>
<organism evidence="2 3">
    <name type="scientific">Pichia membranifaciens NRRL Y-2026</name>
    <dbReference type="NCBI Taxonomy" id="763406"/>
    <lineage>
        <taxon>Eukaryota</taxon>
        <taxon>Fungi</taxon>
        <taxon>Dikarya</taxon>
        <taxon>Ascomycota</taxon>
        <taxon>Saccharomycotina</taxon>
        <taxon>Pichiomycetes</taxon>
        <taxon>Pichiales</taxon>
        <taxon>Pichiaceae</taxon>
        <taxon>Pichia</taxon>
    </lineage>
</organism>
<evidence type="ECO:0000256" key="1">
    <source>
        <dbReference type="SAM" id="MobiDB-lite"/>
    </source>
</evidence>
<dbReference type="Proteomes" id="UP000094455">
    <property type="component" value="Unassembled WGS sequence"/>
</dbReference>
<dbReference type="EMBL" id="KV454007">
    <property type="protein sequence ID" value="ODQ44391.1"/>
    <property type="molecule type" value="Genomic_DNA"/>
</dbReference>
<feature type="non-terminal residue" evidence="2">
    <location>
        <position position="1"/>
    </location>
</feature>
<name>A0A1E3NE30_9ASCO</name>
<feature type="compositionally biased region" description="Basic and acidic residues" evidence="1">
    <location>
        <begin position="202"/>
        <end position="212"/>
    </location>
</feature>
<dbReference type="RefSeq" id="XP_019015504.1">
    <property type="nucleotide sequence ID" value="XM_019161807.1"/>
</dbReference>
<keyword evidence="3" id="KW-1185">Reference proteome</keyword>
<dbReference type="AlphaFoldDB" id="A0A1E3NE30"/>